<evidence type="ECO:0000256" key="7">
    <source>
        <dbReference type="SAM" id="Phobius"/>
    </source>
</evidence>
<dbReference type="GO" id="GO:0044781">
    <property type="term" value="P:bacterial-type flagellum organization"/>
    <property type="evidence" value="ECO:0007669"/>
    <property type="project" value="InterPro"/>
</dbReference>
<keyword evidence="8" id="KW-0732">Signal</keyword>
<organism evidence="9 10">
    <name type="scientific">Niallia taxi</name>
    <dbReference type="NCBI Taxonomy" id="2499688"/>
    <lineage>
        <taxon>Bacteria</taxon>
        <taxon>Bacillati</taxon>
        <taxon>Bacillota</taxon>
        <taxon>Bacilli</taxon>
        <taxon>Bacillales</taxon>
        <taxon>Bacillaceae</taxon>
        <taxon>Niallia</taxon>
    </lineage>
</organism>
<evidence type="ECO:0000256" key="5">
    <source>
        <dbReference type="ARBA" id="ARBA00023136"/>
    </source>
</evidence>
<comment type="caution">
    <text evidence="9">The sequence shown here is derived from an EMBL/GenBank/DDBJ whole genome shotgun (WGS) entry which is preliminary data.</text>
</comment>
<reference evidence="9 10" key="1">
    <citation type="submission" date="2019-01" db="EMBL/GenBank/DDBJ databases">
        <title>Bacillus sp. M5HDSG1-1, whole genome shotgun sequence.</title>
        <authorList>
            <person name="Tuo L."/>
        </authorList>
    </citation>
    <scope>NUCLEOTIDE SEQUENCE [LARGE SCALE GENOMIC DNA]</scope>
    <source>
        <strain evidence="9 10">M5HDSG1-1</strain>
    </source>
</reference>
<dbReference type="AlphaFoldDB" id="A0A3S2TW51"/>
<evidence type="ECO:0000256" key="2">
    <source>
        <dbReference type="ARBA" id="ARBA00022475"/>
    </source>
</evidence>
<dbReference type="InterPro" id="IPR022781">
    <property type="entry name" value="Flagellar_biosynth_FliO"/>
</dbReference>
<keyword evidence="9" id="KW-0282">Flagellum</keyword>
<keyword evidence="4 7" id="KW-1133">Transmembrane helix</keyword>
<keyword evidence="5 7" id="KW-0472">Membrane</keyword>
<evidence type="ECO:0000256" key="4">
    <source>
        <dbReference type="ARBA" id="ARBA00022989"/>
    </source>
</evidence>
<evidence type="ECO:0000313" key="10">
    <source>
        <dbReference type="Proteomes" id="UP000288024"/>
    </source>
</evidence>
<evidence type="ECO:0000313" key="9">
    <source>
        <dbReference type="EMBL" id="RVT67089.1"/>
    </source>
</evidence>
<keyword evidence="3 7" id="KW-0812">Transmembrane</keyword>
<dbReference type="EMBL" id="RZTZ01000001">
    <property type="protein sequence ID" value="RVT67089.1"/>
    <property type="molecule type" value="Genomic_DNA"/>
</dbReference>
<dbReference type="Pfam" id="PF04347">
    <property type="entry name" value="FliO"/>
    <property type="match status" value="1"/>
</dbReference>
<dbReference type="Proteomes" id="UP000288024">
    <property type="component" value="Unassembled WGS sequence"/>
</dbReference>
<feature type="region of interest" description="Disordered" evidence="6">
    <location>
        <begin position="43"/>
        <end position="69"/>
    </location>
</feature>
<evidence type="ECO:0000256" key="1">
    <source>
        <dbReference type="ARBA" id="ARBA00004236"/>
    </source>
</evidence>
<feature type="compositionally biased region" description="Low complexity" evidence="6">
    <location>
        <begin position="52"/>
        <end position="69"/>
    </location>
</feature>
<proteinExistence type="predicted"/>
<keyword evidence="2" id="KW-1003">Cell membrane</keyword>
<feature type="transmembrane region" description="Helical" evidence="7">
    <location>
        <begin position="84"/>
        <end position="105"/>
    </location>
</feature>
<feature type="signal peptide" evidence="8">
    <location>
        <begin position="1"/>
        <end position="26"/>
    </location>
</feature>
<evidence type="ECO:0000256" key="6">
    <source>
        <dbReference type="SAM" id="MobiDB-lite"/>
    </source>
</evidence>
<evidence type="ECO:0000256" key="3">
    <source>
        <dbReference type="ARBA" id="ARBA00022692"/>
    </source>
</evidence>
<sequence length="234" mass="26729">MNTKQLFIKCTLLLIVLLGFNHEAYAEQLDNSVFDAIEKNQNQTDDKNNTADEQSTNQNETNTETNDSTSQIATGDVGLTFWDFLKMIFATLFVIALLYVVLRFINKRNHVYKSSQIIENLGGTALGANRSIQIVKVGKRLLVVGVGENIQLIKEIEEEEEYTSIIKDYNEKMEQLIQPSDIVTKVMKGVKNYPNQKHKKEDFASHLKKQLQEVSNGRKEIMKVLKKRGSEKDE</sequence>
<accession>A0A3S2TW51</accession>
<protein>
    <submittedName>
        <fullName evidence="9">Flagellar biosynthesis protein FliZ</fullName>
    </submittedName>
</protein>
<keyword evidence="9" id="KW-0969">Cilium</keyword>
<gene>
    <name evidence="9" type="ORF">EM808_01010</name>
</gene>
<dbReference type="GO" id="GO:0016020">
    <property type="term" value="C:membrane"/>
    <property type="evidence" value="ECO:0007669"/>
    <property type="project" value="InterPro"/>
</dbReference>
<keyword evidence="9" id="KW-0966">Cell projection</keyword>
<keyword evidence="10" id="KW-1185">Reference proteome</keyword>
<dbReference type="RefSeq" id="WP_127734566.1">
    <property type="nucleotide sequence ID" value="NZ_RZTZ01000001.1"/>
</dbReference>
<feature type="chain" id="PRO_5018643084" evidence="8">
    <location>
        <begin position="27"/>
        <end position="234"/>
    </location>
</feature>
<evidence type="ECO:0000256" key="8">
    <source>
        <dbReference type="SAM" id="SignalP"/>
    </source>
</evidence>
<name>A0A3S2TW51_9BACI</name>
<comment type="subcellular location">
    <subcellularLocation>
        <location evidence="1">Cell membrane</location>
    </subcellularLocation>
</comment>